<dbReference type="Pfam" id="PF07715">
    <property type="entry name" value="Plug"/>
    <property type="match status" value="1"/>
</dbReference>
<feature type="domain" description="TonB-dependent receptor plug" evidence="12">
    <location>
        <begin position="50"/>
        <end position="159"/>
    </location>
</feature>
<evidence type="ECO:0000256" key="8">
    <source>
        <dbReference type="PROSITE-ProRule" id="PRU01360"/>
    </source>
</evidence>
<sequence>MLKRNKLALSISAAVLSGGLMAPMAVAQDALEEITVTGIRGALQDAMNIKRDATGMVDAVSAEDIGKFPDTNVAEALGRIPGVTVSRQFGEGDAVSIRGASNQLTLTTLNGQNVASTGWYSQQAIDRSFNYSMLPPELISGIEVHKSSRADLLEGGVGGTVNVKTRKPLDLDANSVFLSGSGTYGTSSEEVDPSYSGLYSFKNDSETFGVMIAAAVSDYSLTRRGQEGLPSWGGRVAPTVFQQTRERTAFDATLQFAPTDEIEFGLHHMNLELAADNVNASIWIPQDLSNCEENAQGIPVKCESSNGSAGQTFWDVRPRLGTMKSETTDAWFTYETDTLKFDAVIGNTEATGGTDFETNVAYLNTTSSTDGVIDATGDELGYGFDPSMDLADLPTAGNYAGWEGLQTGAVISQPNSDEEQYFQADLAFNVNAGPVHSFKTGIRYSSHAVEQTQLRGIFDGYDGAAEANIHDASEFVDGNNTVDAGGIYFPAPNGDAMVAYTNSLLTGWGEDRSSYVDIEEDNLAAYAMVEFESGAISGDAGIRYISTDASSSYYAPQPGFVDPNNAFNNGYSTSLAKDEADYHDFLPSLNLKMELSEEVDLRLSAAQVIARPNYNDMFANSALLGYSDNIPGNEQVVKGNVALKPYKAAQADFGVNWYYGDDDMLGVAYFVKDVSNFTTFGNTPDQSIGLVSPDTGEDSWLVQGLVDGTGGTIDGIEFQMQHAFDNGFGTVVNYTWADSEADASNFEDGNNVFSDSSEHTVNLVGYYENDMFSARAAYNWRSEYMIREIGFYSNREHQDFGTLDLSFVWYAMENLDVTFDVVNLLEEDSIQVGRDQGDSATFWRTSNGYPAYSYEGEARFKAGVNYRF</sequence>
<keyword evidence="3 8" id="KW-1134">Transmembrane beta strand</keyword>
<evidence type="ECO:0000256" key="6">
    <source>
        <dbReference type="ARBA" id="ARBA00023136"/>
    </source>
</evidence>
<evidence type="ECO:0000256" key="10">
    <source>
        <dbReference type="SAM" id="SignalP"/>
    </source>
</evidence>
<evidence type="ECO:0000256" key="3">
    <source>
        <dbReference type="ARBA" id="ARBA00022452"/>
    </source>
</evidence>
<evidence type="ECO:0000259" key="11">
    <source>
        <dbReference type="Pfam" id="PF00593"/>
    </source>
</evidence>
<comment type="caution">
    <text evidence="13">The sequence shown here is derived from an EMBL/GenBank/DDBJ whole genome shotgun (WGS) entry which is preliminary data.</text>
</comment>
<keyword evidence="4 8" id="KW-0812">Transmembrane</keyword>
<dbReference type="Gene3D" id="2.170.130.10">
    <property type="entry name" value="TonB-dependent receptor, plug domain"/>
    <property type="match status" value="1"/>
</dbReference>
<accession>A0ABT1NWL2</accession>
<keyword evidence="10" id="KW-0732">Signal</keyword>
<dbReference type="RefSeq" id="WP_255873131.1">
    <property type="nucleotide sequence ID" value="NZ_JACASI010000011.1"/>
</dbReference>
<dbReference type="PANTHER" id="PTHR40980">
    <property type="entry name" value="PLUG DOMAIN-CONTAINING PROTEIN"/>
    <property type="match status" value="1"/>
</dbReference>
<keyword evidence="13" id="KW-0675">Receptor</keyword>
<evidence type="ECO:0000313" key="13">
    <source>
        <dbReference type="EMBL" id="MCQ3828279.1"/>
    </source>
</evidence>
<dbReference type="NCBIfam" id="TIGR01782">
    <property type="entry name" value="TonB-Xanth-Caul"/>
    <property type="match status" value="1"/>
</dbReference>
<dbReference type="Pfam" id="PF00593">
    <property type="entry name" value="TonB_dep_Rec_b-barrel"/>
    <property type="match status" value="1"/>
</dbReference>
<dbReference type="Gene3D" id="2.40.170.20">
    <property type="entry name" value="TonB-dependent receptor, beta-barrel domain"/>
    <property type="match status" value="1"/>
</dbReference>
<evidence type="ECO:0000256" key="5">
    <source>
        <dbReference type="ARBA" id="ARBA00023077"/>
    </source>
</evidence>
<dbReference type="Proteomes" id="UP001205566">
    <property type="component" value="Unassembled WGS sequence"/>
</dbReference>
<organism evidence="13 14">
    <name type="scientific">Microbulbifer elongatus</name>
    <dbReference type="NCBI Taxonomy" id="86173"/>
    <lineage>
        <taxon>Bacteria</taxon>
        <taxon>Pseudomonadati</taxon>
        <taxon>Pseudomonadota</taxon>
        <taxon>Gammaproteobacteria</taxon>
        <taxon>Cellvibrionales</taxon>
        <taxon>Microbulbiferaceae</taxon>
        <taxon>Microbulbifer</taxon>
    </lineage>
</organism>
<keyword evidence="7 8" id="KW-0998">Cell outer membrane</keyword>
<evidence type="ECO:0000256" key="4">
    <source>
        <dbReference type="ARBA" id="ARBA00022692"/>
    </source>
</evidence>
<evidence type="ECO:0000313" key="14">
    <source>
        <dbReference type="Proteomes" id="UP001205566"/>
    </source>
</evidence>
<dbReference type="InterPro" id="IPR037066">
    <property type="entry name" value="Plug_dom_sf"/>
</dbReference>
<reference evidence="13" key="1">
    <citation type="thesis" date="2020" institute="Technische Universitat Dresden" country="Dresden, Germany">
        <title>The Agarolytic System of Microbulbifer elongatus PORT2, Isolated from Batu Karas, Pangandaran West Java Indonesia.</title>
        <authorList>
            <person name="Anggraeni S.R."/>
        </authorList>
    </citation>
    <scope>NUCLEOTIDE SEQUENCE</scope>
    <source>
        <strain evidence="13">PORT2</strain>
    </source>
</reference>
<dbReference type="InterPro" id="IPR039426">
    <property type="entry name" value="TonB-dep_rcpt-like"/>
</dbReference>
<name>A0ABT1NWL2_9GAMM</name>
<dbReference type="InterPro" id="IPR036942">
    <property type="entry name" value="Beta-barrel_TonB_sf"/>
</dbReference>
<evidence type="ECO:0000256" key="1">
    <source>
        <dbReference type="ARBA" id="ARBA00004571"/>
    </source>
</evidence>
<protein>
    <submittedName>
        <fullName evidence="13">TonB-dependent receptor</fullName>
    </submittedName>
</protein>
<dbReference type="InterPro" id="IPR012910">
    <property type="entry name" value="Plug_dom"/>
</dbReference>
<dbReference type="SUPFAM" id="SSF56935">
    <property type="entry name" value="Porins"/>
    <property type="match status" value="1"/>
</dbReference>
<feature type="domain" description="TonB-dependent receptor-like beta-barrel" evidence="11">
    <location>
        <begin position="375"/>
        <end position="824"/>
    </location>
</feature>
<feature type="signal peptide" evidence="10">
    <location>
        <begin position="1"/>
        <end position="27"/>
    </location>
</feature>
<comment type="subcellular location">
    <subcellularLocation>
        <location evidence="1 8">Cell outer membrane</location>
        <topology evidence="1 8">Multi-pass membrane protein</topology>
    </subcellularLocation>
</comment>
<comment type="similarity">
    <text evidence="8 9">Belongs to the TonB-dependent receptor family.</text>
</comment>
<keyword evidence="6 8" id="KW-0472">Membrane</keyword>
<dbReference type="InterPro" id="IPR010104">
    <property type="entry name" value="TonB_rcpt_bac"/>
</dbReference>
<dbReference type="InterPro" id="IPR000531">
    <property type="entry name" value="Beta-barrel_TonB"/>
</dbReference>
<dbReference type="PANTHER" id="PTHR40980:SF3">
    <property type="entry name" value="TONB-DEPENDENT RECEPTOR-LIKE BETA-BARREL DOMAIN-CONTAINING PROTEIN"/>
    <property type="match status" value="1"/>
</dbReference>
<evidence type="ECO:0000256" key="2">
    <source>
        <dbReference type="ARBA" id="ARBA00022448"/>
    </source>
</evidence>
<evidence type="ECO:0000256" key="9">
    <source>
        <dbReference type="RuleBase" id="RU003357"/>
    </source>
</evidence>
<evidence type="ECO:0000256" key="7">
    <source>
        <dbReference type="ARBA" id="ARBA00023237"/>
    </source>
</evidence>
<dbReference type="CDD" id="cd01347">
    <property type="entry name" value="ligand_gated_channel"/>
    <property type="match status" value="1"/>
</dbReference>
<keyword evidence="14" id="KW-1185">Reference proteome</keyword>
<dbReference type="EMBL" id="JACASI010000011">
    <property type="protein sequence ID" value="MCQ3828279.1"/>
    <property type="molecule type" value="Genomic_DNA"/>
</dbReference>
<dbReference type="PROSITE" id="PS52016">
    <property type="entry name" value="TONB_DEPENDENT_REC_3"/>
    <property type="match status" value="1"/>
</dbReference>
<evidence type="ECO:0000259" key="12">
    <source>
        <dbReference type="Pfam" id="PF07715"/>
    </source>
</evidence>
<feature type="chain" id="PRO_5047332624" evidence="10">
    <location>
        <begin position="28"/>
        <end position="868"/>
    </location>
</feature>
<proteinExistence type="inferred from homology"/>
<keyword evidence="5 9" id="KW-0798">TonB box</keyword>
<gene>
    <name evidence="13" type="ORF">HXX02_02360</name>
</gene>
<keyword evidence="2 8" id="KW-0813">Transport</keyword>